<evidence type="ECO:0000313" key="3">
    <source>
        <dbReference type="Proteomes" id="UP000256913"/>
    </source>
</evidence>
<dbReference type="GO" id="GO:0008168">
    <property type="term" value="F:methyltransferase activity"/>
    <property type="evidence" value="ECO:0007669"/>
    <property type="project" value="UniProtKB-KW"/>
</dbReference>
<keyword evidence="2" id="KW-0489">Methyltransferase</keyword>
<protein>
    <submittedName>
        <fullName evidence="2">Methyltransferase family protein</fullName>
    </submittedName>
</protein>
<dbReference type="InterPro" id="IPR050508">
    <property type="entry name" value="Methyltransf_Superfamily"/>
</dbReference>
<dbReference type="PANTHER" id="PTHR42912">
    <property type="entry name" value="METHYLTRANSFERASE"/>
    <property type="match status" value="1"/>
</dbReference>
<dbReference type="Proteomes" id="UP000256913">
    <property type="component" value="Unassembled WGS sequence"/>
</dbReference>
<dbReference type="GO" id="GO:0032259">
    <property type="term" value="P:methylation"/>
    <property type="evidence" value="ECO:0007669"/>
    <property type="project" value="UniProtKB-KW"/>
</dbReference>
<dbReference type="SUPFAM" id="SSF53335">
    <property type="entry name" value="S-adenosyl-L-methionine-dependent methyltransferases"/>
    <property type="match status" value="1"/>
</dbReference>
<dbReference type="CDD" id="cd02440">
    <property type="entry name" value="AdoMet_MTases"/>
    <property type="match status" value="1"/>
</dbReference>
<organism evidence="2 3">
    <name type="scientific">Asanoa ferruginea</name>
    <dbReference type="NCBI Taxonomy" id="53367"/>
    <lineage>
        <taxon>Bacteria</taxon>
        <taxon>Bacillati</taxon>
        <taxon>Actinomycetota</taxon>
        <taxon>Actinomycetes</taxon>
        <taxon>Micromonosporales</taxon>
        <taxon>Micromonosporaceae</taxon>
        <taxon>Asanoa</taxon>
    </lineage>
</organism>
<dbReference type="Gene3D" id="3.40.50.150">
    <property type="entry name" value="Vaccinia Virus protein VP39"/>
    <property type="match status" value="1"/>
</dbReference>
<feature type="domain" description="Methyltransferase" evidence="1">
    <location>
        <begin position="65"/>
        <end position="161"/>
    </location>
</feature>
<dbReference type="AlphaFoldDB" id="A0A3D9ZQE0"/>
<keyword evidence="2" id="KW-0808">Transferase</keyword>
<dbReference type="Pfam" id="PF13649">
    <property type="entry name" value="Methyltransf_25"/>
    <property type="match status" value="1"/>
</dbReference>
<evidence type="ECO:0000313" key="2">
    <source>
        <dbReference type="EMBL" id="REF99576.1"/>
    </source>
</evidence>
<gene>
    <name evidence="2" type="ORF">DFJ67_5615</name>
</gene>
<dbReference type="PROSITE" id="PS51608">
    <property type="entry name" value="SAM_MT_UBIE"/>
    <property type="match status" value="1"/>
</dbReference>
<proteinExistence type="predicted"/>
<comment type="caution">
    <text evidence="2">The sequence shown here is derived from an EMBL/GenBank/DDBJ whole genome shotgun (WGS) entry which is preliminary data.</text>
</comment>
<accession>A0A3D9ZQE0</accession>
<reference evidence="2 3" key="1">
    <citation type="submission" date="2018-08" db="EMBL/GenBank/DDBJ databases">
        <title>Sequencing the genomes of 1000 actinobacteria strains.</title>
        <authorList>
            <person name="Klenk H.-P."/>
        </authorList>
    </citation>
    <scope>NUCLEOTIDE SEQUENCE [LARGE SCALE GENOMIC DNA]</scope>
    <source>
        <strain evidence="2 3">DSM 44099</strain>
    </source>
</reference>
<dbReference type="InterPro" id="IPR004033">
    <property type="entry name" value="UbiE/COQ5_MeTrFase"/>
</dbReference>
<dbReference type="EMBL" id="QUMQ01000001">
    <property type="protein sequence ID" value="REF99576.1"/>
    <property type="molecule type" value="Genomic_DNA"/>
</dbReference>
<name>A0A3D9ZQE0_9ACTN</name>
<evidence type="ECO:0000259" key="1">
    <source>
        <dbReference type="Pfam" id="PF13649"/>
    </source>
</evidence>
<dbReference type="InterPro" id="IPR041698">
    <property type="entry name" value="Methyltransf_25"/>
</dbReference>
<dbReference type="InterPro" id="IPR029063">
    <property type="entry name" value="SAM-dependent_MTases_sf"/>
</dbReference>
<sequence length="293" mass="30644">MLVVGEHDGRVGDGGAVADDSGMKAVSASTYAAAADHFDDSALSFWDRFGRATVARLGLRPGDRVFDACCGTGASALPAAHEVGAGGRVLGFDLAEPALALARAKARGQGLSNVEFRSADVEHIGLPSGAFDAVVCVFGVFFLPDMVAAVAELWRLVRPGGVLAVTVWGPEWLEPATTEFWAAVGAERPDLVKAFHPWTRVTSAEAVAELLRSGGTPAPTVEAEPGTHPLADPDDWWTIVLGTGYRATVEQLDPSGAARVRAANVAWLRDHEVSQLQVNVLYARAVKPGPAAG</sequence>
<keyword evidence="3" id="KW-1185">Reference proteome</keyword>